<protein>
    <recommendedName>
        <fullName evidence="2">Rho-GAP domain-containing protein</fullName>
    </recommendedName>
</protein>
<dbReference type="GO" id="GO:0005096">
    <property type="term" value="F:GTPase activator activity"/>
    <property type="evidence" value="ECO:0007669"/>
    <property type="project" value="UniProtKB-KW"/>
</dbReference>
<comment type="caution">
    <text evidence="3">The sequence shown here is derived from an EMBL/GenBank/DDBJ whole genome shotgun (WGS) entry which is preliminary data.</text>
</comment>
<keyword evidence="4" id="KW-1185">Reference proteome</keyword>
<dbReference type="EMBL" id="JAEAOA010001906">
    <property type="protein sequence ID" value="KAK3606642.1"/>
    <property type="molecule type" value="Genomic_DNA"/>
</dbReference>
<dbReference type="GO" id="GO:0005737">
    <property type="term" value="C:cytoplasm"/>
    <property type="evidence" value="ECO:0007669"/>
    <property type="project" value="TreeGrafter"/>
</dbReference>
<reference evidence="3" key="2">
    <citation type="journal article" date="2021" name="Genome Biol. Evol.">
        <title>Developing a high-quality reference genome for a parasitic bivalve with doubly uniparental inheritance (Bivalvia: Unionida).</title>
        <authorList>
            <person name="Smith C.H."/>
        </authorList>
    </citation>
    <scope>NUCLEOTIDE SEQUENCE</scope>
    <source>
        <strain evidence="3">CHS0354</strain>
        <tissue evidence="3">Mantle</tissue>
    </source>
</reference>
<dbReference type="AlphaFoldDB" id="A0AAE0TA14"/>
<evidence type="ECO:0000313" key="4">
    <source>
        <dbReference type="Proteomes" id="UP001195483"/>
    </source>
</evidence>
<keyword evidence="1" id="KW-0343">GTPase activation</keyword>
<dbReference type="GO" id="GO:0051056">
    <property type="term" value="P:regulation of small GTPase mediated signal transduction"/>
    <property type="evidence" value="ECO:0007669"/>
    <property type="project" value="TreeGrafter"/>
</dbReference>
<reference evidence="3" key="3">
    <citation type="submission" date="2023-05" db="EMBL/GenBank/DDBJ databases">
        <authorList>
            <person name="Smith C.H."/>
        </authorList>
    </citation>
    <scope>NUCLEOTIDE SEQUENCE</scope>
    <source>
        <strain evidence="3">CHS0354</strain>
        <tissue evidence="3">Mantle</tissue>
    </source>
</reference>
<dbReference type="SUPFAM" id="SSF48350">
    <property type="entry name" value="GTPase activation domain, GAP"/>
    <property type="match status" value="1"/>
</dbReference>
<proteinExistence type="predicted"/>
<dbReference type="PROSITE" id="PS50238">
    <property type="entry name" value="RHOGAP"/>
    <property type="match status" value="1"/>
</dbReference>
<evidence type="ECO:0000259" key="2">
    <source>
        <dbReference type="PROSITE" id="PS50238"/>
    </source>
</evidence>
<dbReference type="InterPro" id="IPR000198">
    <property type="entry name" value="RhoGAP_dom"/>
</dbReference>
<dbReference type="GO" id="GO:0007165">
    <property type="term" value="P:signal transduction"/>
    <property type="evidence" value="ECO:0007669"/>
    <property type="project" value="InterPro"/>
</dbReference>
<dbReference type="Proteomes" id="UP001195483">
    <property type="component" value="Unassembled WGS sequence"/>
</dbReference>
<accession>A0AAE0TA14</accession>
<dbReference type="PANTHER" id="PTHR14963:SF7">
    <property type="entry name" value="RHO GTPASE-ACTIVATING PROTEIN 19"/>
    <property type="match status" value="1"/>
</dbReference>
<organism evidence="3 4">
    <name type="scientific">Potamilus streckersoni</name>
    <dbReference type="NCBI Taxonomy" id="2493646"/>
    <lineage>
        <taxon>Eukaryota</taxon>
        <taxon>Metazoa</taxon>
        <taxon>Spiralia</taxon>
        <taxon>Lophotrochozoa</taxon>
        <taxon>Mollusca</taxon>
        <taxon>Bivalvia</taxon>
        <taxon>Autobranchia</taxon>
        <taxon>Heteroconchia</taxon>
        <taxon>Palaeoheterodonta</taxon>
        <taxon>Unionida</taxon>
        <taxon>Unionoidea</taxon>
        <taxon>Unionidae</taxon>
        <taxon>Ambleminae</taxon>
        <taxon>Lampsilini</taxon>
        <taxon>Potamilus</taxon>
    </lineage>
</organism>
<dbReference type="Pfam" id="PF00620">
    <property type="entry name" value="RhoGAP"/>
    <property type="match status" value="1"/>
</dbReference>
<gene>
    <name evidence="3" type="ORF">CHS0354_032117</name>
</gene>
<name>A0AAE0TA14_9BIVA</name>
<dbReference type="Gene3D" id="1.10.555.10">
    <property type="entry name" value="Rho GTPase activation protein"/>
    <property type="match status" value="1"/>
</dbReference>
<sequence length="144" mass="16306">MEVLFRKTGNLTHQQCLKELVNQCSDLHLDDGTFSPHDCATVLKSCISELPEPIFAEKHFEAHCQIVDMSKNVTPGEDRLKVKYKQIKTLQLLFLLIPHQKSVLLECLLDLLHKVSNVSENLMIAPSLGMVFASSLICPKKMYL</sequence>
<evidence type="ECO:0000313" key="3">
    <source>
        <dbReference type="EMBL" id="KAK3606642.1"/>
    </source>
</evidence>
<dbReference type="PANTHER" id="PTHR14963">
    <property type="entry name" value="RHO GTPASE ACTIVATING PROTEIN 18,19-RELATED"/>
    <property type="match status" value="1"/>
</dbReference>
<feature type="domain" description="Rho-GAP" evidence="2">
    <location>
        <begin position="1"/>
        <end position="144"/>
    </location>
</feature>
<dbReference type="InterPro" id="IPR008936">
    <property type="entry name" value="Rho_GTPase_activation_prot"/>
</dbReference>
<dbReference type="SMART" id="SM00324">
    <property type="entry name" value="RhoGAP"/>
    <property type="match status" value="1"/>
</dbReference>
<evidence type="ECO:0000256" key="1">
    <source>
        <dbReference type="ARBA" id="ARBA00022468"/>
    </source>
</evidence>
<reference evidence="3" key="1">
    <citation type="journal article" date="2021" name="Genome Biol. Evol.">
        <title>A High-Quality Reference Genome for a Parasitic Bivalve with Doubly Uniparental Inheritance (Bivalvia: Unionida).</title>
        <authorList>
            <person name="Smith C.H."/>
        </authorList>
    </citation>
    <scope>NUCLEOTIDE SEQUENCE</scope>
    <source>
        <strain evidence="3">CHS0354</strain>
    </source>
</reference>